<evidence type="ECO:0000313" key="1">
    <source>
        <dbReference type="EMBL" id="QHQ59460.1"/>
    </source>
</evidence>
<dbReference type="AlphaFoldDB" id="A0A6P1TDZ8"/>
<gene>
    <name evidence="1" type="ORF">Ana3638_00480</name>
</gene>
<proteinExistence type="predicted"/>
<dbReference type="KEGG" id="anr:Ana3638_00480"/>
<accession>A0A6P1TDZ8</accession>
<dbReference type="CDD" id="cd10451">
    <property type="entry name" value="GIY-YIG_LuxR_like"/>
    <property type="match status" value="1"/>
</dbReference>
<sequence length="114" mass="13718">MDMKKKKELIEEWKNRRPEMGVISFRCKSNGESFLGISKDTKSDYNSNRFKLLTGNHPNKRMQELWQQYGEEGFEFIVLKVLKYEDPQEDHTDELKTLRELCFADDPQARRIWK</sequence>
<keyword evidence="2" id="KW-1185">Reference proteome</keyword>
<protein>
    <submittedName>
        <fullName evidence="1">GIY-YIG nuclease family protein</fullName>
    </submittedName>
</protein>
<dbReference type="InterPro" id="IPR035901">
    <property type="entry name" value="GIY-YIG_endonuc_sf"/>
</dbReference>
<dbReference type="Gene3D" id="3.40.1440.10">
    <property type="entry name" value="GIY-YIG endonuclease"/>
    <property type="match status" value="1"/>
</dbReference>
<organism evidence="1 2">
    <name type="scientific">Anaerocolumna sedimenticola</name>
    <dbReference type="NCBI Taxonomy" id="2696063"/>
    <lineage>
        <taxon>Bacteria</taxon>
        <taxon>Bacillati</taxon>
        <taxon>Bacillota</taxon>
        <taxon>Clostridia</taxon>
        <taxon>Lachnospirales</taxon>
        <taxon>Lachnospiraceae</taxon>
        <taxon>Anaerocolumna</taxon>
    </lineage>
</organism>
<evidence type="ECO:0000313" key="2">
    <source>
        <dbReference type="Proteomes" id="UP000464314"/>
    </source>
</evidence>
<dbReference type="Proteomes" id="UP000464314">
    <property type="component" value="Chromosome"/>
</dbReference>
<dbReference type="EMBL" id="CP048000">
    <property type="protein sequence ID" value="QHQ59460.1"/>
    <property type="molecule type" value="Genomic_DNA"/>
</dbReference>
<name>A0A6P1TDZ8_9FIRM</name>
<reference evidence="1 2" key="1">
    <citation type="submission" date="2020-01" db="EMBL/GenBank/DDBJ databases">
        <title>Genome analysis of Anaerocolumna sp. CBA3638.</title>
        <authorList>
            <person name="Kim J."/>
            <person name="Roh S.W."/>
        </authorList>
    </citation>
    <scope>NUCLEOTIDE SEQUENCE [LARGE SCALE GENOMIC DNA]</scope>
    <source>
        <strain evidence="1 2">CBA3638</strain>
    </source>
</reference>
<dbReference type="RefSeq" id="WP_161836067.1">
    <property type="nucleotide sequence ID" value="NZ_CP048000.1"/>
</dbReference>